<protein>
    <submittedName>
        <fullName evidence="2">Uncharacterized protein</fullName>
    </submittedName>
</protein>
<feature type="region of interest" description="Disordered" evidence="1">
    <location>
        <begin position="1"/>
        <end position="85"/>
    </location>
</feature>
<reference evidence="3" key="2">
    <citation type="journal article" date="2008" name="Nucleic Acids Res.">
        <title>The rice annotation project database (RAP-DB): 2008 update.</title>
        <authorList>
            <consortium name="The rice annotation project (RAP)"/>
        </authorList>
    </citation>
    <scope>GENOME REANNOTATION</scope>
    <source>
        <strain evidence="3">cv. Nipponbare</strain>
    </source>
</reference>
<name>Q6Z5S2_ORYSJ</name>
<dbReference type="EMBL" id="AP005102">
    <property type="protein sequence ID" value="BAC83708.1"/>
    <property type="molecule type" value="Genomic_DNA"/>
</dbReference>
<gene>
    <name evidence="2" type="primary">OSJNBa0033J14.16</name>
</gene>
<evidence type="ECO:0000256" key="1">
    <source>
        <dbReference type="SAM" id="MobiDB-lite"/>
    </source>
</evidence>
<reference evidence="3" key="1">
    <citation type="journal article" date="2005" name="Nature">
        <title>The map-based sequence of the rice genome.</title>
        <authorList>
            <consortium name="International rice genome sequencing project (IRGSP)"/>
            <person name="Matsumoto T."/>
            <person name="Wu J."/>
            <person name="Kanamori H."/>
            <person name="Katayose Y."/>
            <person name="Fujisawa M."/>
            <person name="Namiki N."/>
            <person name="Mizuno H."/>
            <person name="Yamamoto K."/>
            <person name="Antonio B.A."/>
            <person name="Baba T."/>
            <person name="Sakata K."/>
            <person name="Nagamura Y."/>
            <person name="Aoki H."/>
            <person name="Arikawa K."/>
            <person name="Arita K."/>
            <person name="Bito T."/>
            <person name="Chiden Y."/>
            <person name="Fujitsuka N."/>
            <person name="Fukunaka R."/>
            <person name="Hamada M."/>
            <person name="Harada C."/>
            <person name="Hayashi A."/>
            <person name="Hijishita S."/>
            <person name="Honda M."/>
            <person name="Hosokawa S."/>
            <person name="Ichikawa Y."/>
            <person name="Idonuma A."/>
            <person name="Iijima M."/>
            <person name="Ikeda M."/>
            <person name="Ikeno M."/>
            <person name="Ito K."/>
            <person name="Ito S."/>
            <person name="Ito T."/>
            <person name="Ito Y."/>
            <person name="Ito Y."/>
            <person name="Iwabuchi A."/>
            <person name="Kamiya K."/>
            <person name="Karasawa W."/>
            <person name="Kurita K."/>
            <person name="Katagiri S."/>
            <person name="Kikuta A."/>
            <person name="Kobayashi H."/>
            <person name="Kobayashi N."/>
            <person name="Machita K."/>
            <person name="Maehara T."/>
            <person name="Masukawa M."/>
            <person name="Mizubayashi T."/>
            <person name="Mukai Y."/>
            <person name="Nagasaki H."/>
            <person name="Nagata Y."/>
            <person name="Naito S."/>
            <person name="Nakashima M."/>
            <person name="Nakama Y."/>
            <person name="Nakamichi Y."/>
            <person name="Nakamura M."/>
            <person name="Meguro A."/>
            <person name="Negishi M."/>
            <person name="Ohta I."/>
            <person name="Ohta T."/>
            <person name="Okamoto M."/>
            <person name="Ono N."/>
            <person name="Saji S."/>
            <person name="Sakaguchi M."/>
            <person name="Sakai K."/>
            <person name="Shibata M."/>
            <person name="Shimokawa T."/>
            <person name="Song J."/>
            <person name="Takazaki Y."/>
            <person name="Terasawa K."/>
            <person name="Tsugane M."/>
            <person name="Tsuji K."/>
            <person name="Ueda S."/>
            <person name="Waki K."/>
            <person name="Yamagata H."/>
            <person name="Yamamoto M."/>
            <person name="Yamamoto S."/>
            <person name="Yamane H."/>
            <person name="Yoshiki S."/>
            <person name="Yoshihara R."/>
            <person name="Yukawa K."/>
            <person name="Zhong H."/>
            <person name="Yano M."/>
            <person name="Yuan Q."/>
            <person name="Ouyang S."/>
            <person name="Liu J."/>
            <person name="Jones K.M."/>
            <person name="Gansberger K."/>
            <person name="Moffat K."/>
            <person name="Hill J."/>
            <person name="Bera J."/>
            <person name="Fadrosh D."/>
            <person name="Jin S."/>
            <person name="Johri S."/>
            <person name="Kim M."/>
            <person name="Overton L."/>
            <person name="Reardon M."/>
            <person name="Tsitrin T."/>
            <person name="Vuong H."/>
            <person name="Weaver B."/>
            <person name="Ciecko A."/>
            <person name="Tallon L."/>
            <person name="Jackson J."/>
            <person name="Pai G."/>
            <person name="Aken S.V."/>
            <person name="Utterback T."/>
            <person name="Reidmuller S."/>
            <person name="Feldblyum T."/>
            <person name="Hsiao J."/>
            <person name="Zismann V."/>
            <person name="Iobst S."/>
            <person name="de Vazeille A.R."/>
            <person name="Buell C.R."/>
            <person name="Ying K."/>
            <person name="Li Y."/>
            <person name="Lu T."/>
            <person name="Huang Y."/>
            <person name="Zhao Q."/>
            <person name="Feng Q."/>
            <person name="Zhang L."/>
            <person name="Zhu J."/>
            <person name="Weng Q."/>
            <person name="Mu J."/>
            <person name="Lu Y."/>
            <person name="Fan D."/>
            <person name="Liu Y."/>
            <person name="Guan J."/>
            <person name="Zhang Y."/>
            <person name="Yu S."/>
            <person name="Liu X."/>
            <person name="Zhang Y."/>
            <person name="Hong G."/>
            <person name="Han B."/>
            <person name="Choisne N."/>
            <person name="Demange N."/>
            <person name="Orjeda G."/>
            <person name="Samain S."/>
            <person name="Cattolico L."/>
            <person name="Pelletier E."/>
            <person name="Couloux A."/>
            <person name="Segurens B."/>
            <person name="Wincker P."/>
            <person name="D'Hont A."/>
            <person name="Scarpelli C."/>
            <person name="Weissenbach J."/>
            <person name="Salanoubat M."/>
            <person name="Quetier F."/>
            <person name="Yu Y."/>
            <person name="Kim H.R."/>
            <person name="Rambo T."/>
            <person name="Currie J."/>
            <person name="Collura K."/>
            <person name="Luo M."/>
            <person name="Yang T."/>
            <person name="Ammiraju J.S.S."/>
            <person name="Engler F."/>
            <person name="Soderlund C."/>
            <person name="Wing R.A."/>
            <person name="Palmer L.E."/>
            <person name="de la Bastide M."/>
            <person name="Spiegel L."/>
            <person name="Nascimento L."/>
            <person name="Zutavern T."/>
            <person name="O'Shaughnessy A."/>
            <person name="Dike S."/>
            <person name="Dedhia N."/>
            <person name="Preston R."/>
            <person name="Balija V."/>
            <person name="McCombie W.R."/>
            <person name="Chow T."/>
            <person name="Chen H."/>
            <person name="Chung M."/>
            <person name="Chen C."/>
            <person name="Shaw J."/>
            <person name="Wu H."/>
            <person name="Hsiao K."/>
            <person name="Chao Y."/>
            <person name="Chu M."/>
            <person name="Cheng C."/>
            <person name="Hour A."/>
            <person name="Lee P."/>
            <person name="Lin S."/>
            <person name="Lin Y."/>
            <person name="Liou J."/>
            <person name="Liu S."/>
            <person name="Hsing Y."/>
            <person name="Raghuvanshi S."/>
            <person name="Mohanty A."/>
            <person name="Bharti A.K."/>
            <person name="Gaur A."/>
            <person name="Gupta V."/>
            <person name="Kumar D."/>
            <person name="Ravi V."/>
            <person name="Vij S."/>
            <person name="Kapur A."/>
            <person name="Khurana P."/>
            <person name="Khurana P."/>
            <person name="Khurana J.P."/>
            <person name="Tyagi A.K."/>
            <person name="Gaikwad K."/>
            <person name="Singh A."/>
            <person name="Dalal V."/>
            <person name="Srivastava S."/>
            <person name="Dixit A."/>
            <person name="Pal A.K."/>
            <person name="Ghazi I.A."/>
            <person name="Yadav M."/>
            <person name="Pandit A."/>
            <person name="Bhargava A."/>
            <person name="Sureshbabu K."/>
            <person name="Batra K."/>
            <person name="Sharma T.R."/>
            <person name="Mohapatra T."/>
            <person name="Singh N.K."/>
            <person name="Messing J."/>
            <person name="Nelson A.B."/>
            <person name="Fuks G."/>
            <person name="Kavchok S."/>
            <person name="Keizer G."/>
            <person name="Linton E."/>
            <person name="Llaca V."/>
            <person name="Song R."/>
            <person name="Tanyolac B."/>
            <person name="Young S."/>
            <person name="Ho-Il K."/>
            <person name="Hahn J.H."/>
            <person name="Sangsakoo G."/>
            <person name="Vanavichit A."/>
            <person name="de Mattos Luiz.A.T."/>
            <person name="Zimmer P.D."/>
            <person name="Malone G."/>
            <person name="Dellagostin O."/>
            <person name="de Oliveira A.C."/>
            <person name="Bevan M."/>
            <person name="Bancroft I."/>
            <person name="Minx P."/>
            <person name="Cordum H."/>
            <person name="Wilson R."/>
            <person name="Cheng Z."/>
            <person name="Jin W."/>
            <person name="Jiang J."/>
            <person name="Leong S.A."/>
            <person name="Iwama H."/>
            <person name="Gojobori T."/>
            <person name="Itoh T."/>
            <person name="Niimura Y."/>
            <person name="Fujii Y."/>
            <person name="Habara T."/>
            <person name="Sakai H."/>
            <person name="Sato Y."/>
            <person name="Wilson G."/>
            <person name="Kumar K."/>
            <person name="McCouch S."/>
            <person name="Juretic N."/>
            <person name="Hoen D."/>
            <person name="Wright S."/>
            <person name="Bruskiewich R."/>
            <person name="Bureau T."/>
            <person name="Miyao A."/>
            <person name="Hirochika H."/>
            <person name="Nishikawa T."/>
            <person name="Kadowaki K."/>
            <person name="Sugiura M."/>
            <person name="Burr B."/>
            <person name="Sasaki T."/>
        </authorList>
    </citation>
    <scope>NUCLEOTIDE SEQUENCE [LARGE SCALE GENOMIC DNA]</scope>
    <source>
        <strain evidence="3">cv. Nipponbare</strain>
    </source>
</reference>
<feature type="compositionally biased region" description="Basic residues" evidence="1">
    <location>
        <begin position="74"/>
        <end position="85"/>
    </location>
</feature>
<proteinExistence type="predicted"/>
<evidence type="ECO:0000313" key="2">
    <source>
        <dbReference type="EMBL" id="BAC83708.1"/>
    </source>
</evidence>
<feature type="compositionally biased region" description="Gly residues" evidence="1">
    <location>
        <begin position="1"/>
        <end position="25"/>
    </location>
</feature>
<accession>Q6Z5S2</accession>
<dbReference type="AlphaFoldDB" id="Q6Z5S2"/>
<organism evidence="2 3">
    <name type="scientific">Oryza sativa subsp. japonica</name>
    <name type="common">Rice</name>
    <dbReference type="NCBI Taxonomy" id="39947"/>
    <lineage>
        <taxon>Eukaryota</taxon>
        <taxon>Viridiplantae</taxon>
        <taxon>Streptophyta</taxon>
        <taxon>Embryophyta</taxon>
        <taxon>Tracheophyta</taxon>
        <taxon>Spermatophyta</taxon>
        <taxon>Magnoliopsida</taxon>
        <taxon>Liliopsida</taxon>
        <taxon>Poales</taxon>
        <taxon>Poaceae</taxon>
        <taxon>BOP clade</taxon>
        <taxon>Oryzoideae</taxon>
        <taxon>Oryzeae</taxon>
        <taxon>Oryzinae</taxon>
        <taxon>Oryza</taxon>
        <taxon>Oryza sativa</taxon>
    </lineage>
</organism>
<feature type="compositionally biased region" description="Low complexity" evidence="1">
    <location>
        <begin position="29"/>
        <end position="49"/>
    </location>
</feature>
<dbReference type="Proteomes" id="UP000000763">
    <property type="component" value="Chromosome 7"/>
</dbReference>
<sequence length="106" mass="11089">MRAGTAGCGGFGGGGGARARAGGGRGARKAMTGGPHPSARVAARLSAARARGRSRWAGGEEREGGKRSGPSRPQKGRRGGKRTSFRAFRKYTKILQALFDFYVCTF</sequence>
<evidence type="ECO:0000313" key="3">
    <source>
        <dbReference type="Proteomes" id="UP000000763"/>
    </source>
</evidence>